<dbReference type="CAZy" id="GT2">
    <property type="family name" value="Glycosyltransferase Family 2"/>
</dbReference>
<evidence type="ECO:0000256" key="5">
    <source>
        <dbReference type="ARBA" id="ARBA00022692"/>
    </source>
</evidence>
<dbReference type="AlphaFoldDB" id="B8HV83"/>
<dbReference type="STRING" id="395961.Cyan7425_2174"/>
<feature type="domain" description="Glycosyltransferase 2-like" evidence="11">
    <location>
        <begin position="14"/>
        <end position="176"/>
    </location>
</feature>
<accession>B8HV83</accession>
<feature type="compositionally biased region" description="Polar residues" evidence="9">
    <location>
        <begin position="340"/>
        <end position="350"/>
    </location>
</feature>
<dbReference type="Gene3D" id="3.90.550.10">
    <property type="entry name" value="Spore Coat Polysaccharide Biosynthesis Protein SpsA, Chain A"/>
    <property type="match status" value="1"/>
</dbReference>
<feature type="transmembrane region" description="Helical" evidence="10">
    <location>
        <begin position="238"/>
        <end position="259"/>
    </location>
</feature>
<evidence type="ECO:0000256" key="6">
    <source>
        <dbReference type="ARBA" id="ARBA00022989"/>
    </source>
</evidence>
<dbReference type="PANTHER" id="PTHR48090:SF1">
    <property type="entry name" value="PROPHAGE BACTOPRENOL GLUCOSYL TRANSFERASE HOMOLOG"/>
    <property type="match status" value="1"/>
</dbReference>
<keyword evidence="6 10" id="KW-1133">Transmembrane helix</keyword>
<evidence type="ECO:0000256" key="3">
    <source>
        <dbReference type="ARBA" id="ARBA00022676"/>
    </source>
</evidence>
<keyword evidence="3" id="KW-0328">Glycosyltransferase</keyword>
<dbReference type="InterPro" id="IPR001173">
    <property type="entry name" value="Glyco_trans_2-like"/>
</dbReference>
<dbReference type="GO" id="GO:0005886">
    <property type="term" value="C:plasma membrane"/>
    <property type="evidence" value="ECO:0007669"/>
    <property type="project" value="UniProtKB-SubCell"/>
</dbReference>
<dbReference type="FunFam" id="3.90.550.10:FF:000079">
    <property type="entry name" value="Probable glycosyl transferase"/>
    <property type="match status" value="1"/>
</dbReference>
<keyword evidence="4 12" id="KW-0808">Transferase</keyword>
<dbReference type="EMBL" id="CP001344">
    <property type="protein sequence ID" value="ACL44535.1"/>
    <property type="molecule type" value="Genomic_DNA"/>
</dbReference>
<sequence>MLSIYSPLKPVDVSIVVPLYNEALNVDYLLERLESVCEQLDLSYEIVCVNDGSRDETLSYLIRYHHQNPSIKVINLSRNFGKEVALTAGLDYATGQTVVPIDADLQDPPELIGEMLEKWRNGYDVVYAVRRSRQGESWLKKITADSFYRVISNMSRVAIPRNTGDFRLMDRKVVDALKQLPERSRFMKGLFAWVGFEQTAIYYDRAPRYQGQTKWNYWKLWNFAIDGITSFSLAPLKVWSYIGLGLSLLALFYACFLILRTLIYGVDMPGYASIMVGVLFLGGIQLITLGVIGEYLGRVYEEVKGRPLYLVRDFYGIALSRSAVDPDPRLNSGGTRELQRTGSTENGELR</sequence>
<dbReference type="InterPro" id="IPR050256">
    <property type="entry name" value="Glycosyltransferase_2"/>
</dbReference>
<evidence type="ECO:0000313" key="12">
    <source>
        <dbReference type="EMBL" id="ACL44535.1"/>
    </source>
</evidence>
<evidence type="ECO:0000256" key="8">
    <source>
        <dbReference type="ARBA" id="ARBA00038152"/>
    </source>
</evidence>
<dbReference type="KEGG" id="cyn:Cyan7425_2174"/>
<evidence type="ECO:0000256" key="9">
    <source>
        <dbReference type="SAM" id="MobiDB-lite"/>
    </source>
</evidence>
<dbReference type="GO" id="GO:0016757">
    <property type="term" value="F:glycosyltransferase activity"/>
    <property type="evidence" value="ECO:0007669"/>
    <property type="project" value="UniProtKB-KW"/>
</dbReference>
<evidence type="ECO:0000256" key="10">
    <source>
        <dbReference type="SAM" id="Phobius"/>
    </source>
</evidence>
<comment type="subcellular location">
    <subcellularLocation>
        <location evidence="1">Cell membrane</location>
        <topology evidence="1">Multi-pass membrane protein</topology>
    </subcellularLocation>
</comment>
<feature type="region of interest" description="Disordered" evidence="9">
    <location>
        <begin position="328"/>
        <end position="350"/>
    </location>
</feature>
<comment type="similarity">
    <text evidence="8">Belongs to the glycosyltransferase 2 family. GtrB subfamily.</text>
</comment>
<organism evidence="12">
    <name type="scientific">Cyanothece sp. (strain PCC 7425 / ATCC 29141)</name>
    <dbReference type="NCBI Taxonomy" id="395961"/>
    <lineage>
        <taxon>Bacteria</taxon>
        <taxon>Bacillati</taxon>
        <taxon>Cyanobacteriota</taxon>
        <taxon>Cyanophyceae</taxon>
        <taxon>Gomontiellales</taxon>
        <taxon>Cyanothecaceae</taxon>
        <taxon>Cyanothece</taxon>
    </lineage>
</organism>
<evidence type="ECO:0000259" key="11">
    <source>
        <dbReference type="Pfam" id="PF00535"/>
    </source>
</evidence>
<feature type="transmembrane region" description="Helical" evidence="10">
    <location>
        <begin position="271"/>
        <end position="296"/>
    </location>
</feature>
<gene>
    <name evidence="12" type="ordered locus">Cyan7425_2174</name>
</gene>
<reference evidence="12" key="1">
    <citation type="submission" date="2009-01" db="EMBL/GenBank/DDBJ databases">
        <title>Complete sequence of chromosome Cyanothece sp. PCC 7425.</title>
        <authorList>
            <consortium name="US DOE Joint Genome Institute"/>
            <person name="Lucas S."/>
            <person name="Copeland A."/>
            <person name="Lapidus A."/>
            <person name="Glavina del Rio T."/>
            <person name="Dalin E."/>
            <person name="Tice H."/>
            <person name="Bruce D."/>
            <person name="Goodwin L."/>
            <person name="Pitluck S."/>
            <person name="Sims D."/>
            <person name="Meineke L."/>
            <person name="Brettin T."/>
            <person name="Detter J.C."/>
            <person name="Han C."/>
            <person name="Larimer F."/>
            <person name="Land M."/>
            <person name="Hauser L."/>
            <person name="Kyrpides N."/>
            <person name="Ovchinnikova G."/>
            <person name="Liberton M."/>
            <person name="Stoeckel J."/>
            <person name="Banerjee A."/>
            <person name="Singh A."/>
            <person name="Page L."/>
            <person name="Sato H."/>
            <person name="Zhao L."/>
            <person name="Sherman L."/>
            <person name="Pakrasi H."/>
            <person name="Richardson P."/>
        </authorList>
    </citation>
    <scope>NUCLEOTIDE SEQUENCE</scope>
    <source>
        <strain evidence="12">PCC 7425</strain>
    </source>
</reference>
<dbReference type="InterPro" id="IPR029044">
    <property type="entry name" value="Nucleotide-diphossugar_trans"/>
</dbReference>
<evidence type="ECO:0000256" key="7">
    <source>
        <dbReference type="ARBA" id="ARBA00023136"/>
    </source>
</evidence>
<evidence type="ECO:0000256" key="2">
    <source>
        <dbReference type="ARBA" id="ARBA00022475"/>
    </source>
</evidence>
<dbReference type="SUPFAM" id="SSF53448">
    <property type="entry name" value="Nucleotide-diphospho-sugar transferases"/>
    <property type="match status" value="1"/>
</dbReference>
<dbReference type="HOGENOM" id="CLU_033536_0_1_3"/>
<protein>
    <submittedName>
        <fullName evidence="12">Glycosyl transferase family 2</fullName>
    </submittedName>
</protein>
<keyword evidence="2" id="KW-1003">Cell membrane</keyword>
<name>B8HV83_CYAP4</name>
<keyword evidence="5 10" id="KW-0812">Transmembrane</keyword>
<evidence type="ECO:0000256" key="1">
    <source>
        <dbReference type="ARBA" id="ARBA00004651"/>
    </source>
</evidence>
<dbReference type="eggNOG" id="COG0463">
    <property type="taxonomic scope" value="Bacteria"/>
</dbReference>
<dbReference type="PANTHER" id="PTHR48090">
    <property type="entry name" value="UNDECAPRENYL-PHOSPHATE 4-DEOXY-4-FORMAMIDO-L-ARABINOSE TRANSFERASE-RELATED"/>
    <property type="match status" value="1"/>
</dbReference>
<proteinExistence type="inferred from homology"/>
<dbReference type="Pfam" id="PF00535">
    <property type="entry name" value="Glycos_transf_2"/>
    <property type="match status" value="1"/>
</dbReference>
<dbReference type="CDD" id="cd04187">
    <property type="entry name" value="DPM1_like_bac"/>
    <property type="match status" value="1"/>
</dbReference>
<evidence type="ECO:0000256" key="4">
    <source>
        <dbReference type="ARBA" id="ARBA00022679"/>
    </source>
</evidence>
<keyword evidence="7 10" id="KW-0472">Membrane</keyword>